<organism evidence="2 3">
    <name type="scientific">Myxococcus landrumensis</name>
    <dbReference type="NCBI Taxonomy" id="2813577"/>
    <lineage>
        <taxon>Bacteria</taxon>
        <taxon>Pseudomonadati</taxon>
        <taxon>Myxococcota</taxon>
        <taxon>Myxococcia</taxon>
        <taxon>Myxococcales</taxon>
        <taxon>Cystobacterineae</taxon>
        <taxon>Myxococcaceae</taxon>
        <taxon>Myxococcus</taxon>
    </lineage>
</organism>
<dbReference type="Gene3D" id="1.10.10.1320">
    <property type="entry name" value="Anti-sigma factor, zinc-finger domain"/>
    <property type="match status" value="1"/>
</dbReference>
<accession>A0ABX7NDP1</accession>
<dbReference type="RefSeq" id="WP_206718556.1">
    <property type="nucleotide sequence ID" value="NZ_CP071091.1"/>
</dbReference>
<evidence type="ECO:0000313" key="2">
    <source>
        <dbReference type="EMBL" id="QSQ16920.1"/>
    </source>
</evidence>
<dbReference type="InterPro" id="IPR041916">
    <property type="entry name" value="Anti_sigma_zinc_sf"/>
</dbReference>
<keyword evidence="1" id="KW-1133">Transmembrane helix</keyword>
<protein>
    <recommendedName>
        <fullName evidence="4">DUF4384 domain-containing protein</fullName>
    </recommendedName>
</protein>
<sequence length="250" mass="27006">MNAPSHVSNLKLEALSMDALPPQERDATQAHLDACLTCRARAEELASYRRHFVAYVLPRADALPSRAATWGTRLRWWTPALAACSAVVLAVALIWVPMPHEPDFSPKGGTVFQLFAHRGERTWKVEEGEALAPGDQVRFVVEGEGLPFVLVVSVDGAGQVNTYYPFGGTQSGLLPSKGLPVEIPGSVVLDNAPGPERLFALFSRQPLTFESVAPALKELSAGGPDVIRDRTRLAVPAGAQVTFLFEKSQP</sequence>
<feature type="transmembrane region" description="Helical" evidence="1">
    <location>
        <begin position="76"/>
        <end position="96"/>
    </location>
</feature>
<evidence type="ECO:0000256" key="1">
    <source>
        <dbReference type="SAM" id="Phobius"/>
    </source>
</evidence>
<keyword evidence="1" id="KW-0472">Membrane</keyword>
<keyword evidence="1" id="KW-0812">Transmembrane</keyword>
<reference evidence="2 3" key="1">
    <citation type="submission" date="2021-02" db="EMBL/GenBank/DDBJ databases">
        <title>De Novo genome assembly of isolated myxobacteria.</title>
        <authorList>
            <person name="Stevens D.C."/>
        </authorList>
    </citation>
    <scope>NUCLEOTIDE SEQUENCE [LARGE SCALE GENOMIC DNA]</scope>
    <source>
        <strain evidence="2 3">SCHIC003</strain>
    </source>
</reference>
<gene>
    <name evidence="2" type="ORF">JY572_13075</name>
</gene>
<proteinExistence type="predicted"/>
<dbReference type="EMBL" id="CP071091">
    <property type="protein sequence ID" value="QSQ16920.1"/>
    <property type="molecule type" value="Genomic_DNA"/>
</dbReference>
<evidence type="ECO:0008006" key="4">
    <source>
        <dbReference type="Google" id="ProtNLM"/>
    </source>
</evidence>
<name>A0ABX7NDP1_9BACT</name>
<keyword evidence="3" id="KW-1185">Reference proteome</keyword>
<evidence type="ECO:0000313" key="3">
    <source>
        <dbReference type="Proteomes" id="UP000663090"/>
    </source>
</evidence>
<dbReference type="Proteomes" id="UP000663090">
    <property type="component" value="Chromosome"/>
</dbReference>